<dbReference type="Proteomes" id="UP001044222">
    <property type="component" value="Unassembled WGS sequence"/>
</dbReference>
<protein>
    <recommendedName>
        <fullName evidence="3">FAM69 protein-kinase domain-containing protein</fullName>
    </recommendedName>
</protein>
<dbReference type="EMBL" id="JAFIRN010000001">
    <property type="protein sequence ID" value="KAG5857158.1"/>
    <property type="molecule type" value="Genomic_DNA"/>
</dbReference>
<evidence type="ECO:0000313" key="2">
    <source>
        <dbReference type="Proteomes" id="UP001044222"/>
    </source>
</evidence>
<dbReference type="AlphaFoldDB" id="A0A9D3S707"/>
<proteinExistence type="predicted"/>
<dbReference type="GO" id="GO:0004715">
    <property type="term" value="F:non-membrane spanning protein tyrosine kinase activity"/>
    <property type="evidence" value="ECO:0007669"/>
    <property type="project" value="InterPro"/>
</dbReference>
<keyword evidence="2" id="KW-1185">Reference proteome</keyword>
<dbReference type="GO" id="GO:0001501">
    <property type="term" value="P:skeletal system development"/>
    <property type="evidence" value="ECO:0007669"/>
    <property type="project" value="TreeGrafter"/>
</dbReference>
<comment type="caution">
    <text evidence="1">The sequence shown here is derived from an EMBL/GenBank/DDBJ whole genome shotgun (WGS) entry which is preliminary data.</text>
</comment>
<dbReference type="PANTHER" id="PTHR46448:SF2">
    <property type="entry name" value="PROTEIN KINASE DOMAIN-CONTAINING PROTEIN"/>
    <property type="match status" value="1"/>
</dbReference>
<evidence type="ECO:0008006" key="3">
    <source>
        <dbReference type="Google" id="ProtNLM"/>
    </source>
</evidence>
<name>A0A9D3S707_ANGAN</name>
<sequence length="261" mass="29679">MIELLQSPWEERFRVCLGLVRLLHYLSRSPLGSVALLDFQPRQFVLVAGELKLTDLDDASIEEPMCQTRADCLLHFPIRNFSIPCSPEGVCQGLNEKRNLYNAYRYFFMYLLPHQAPPTLRPLIDQIMNLTGELKNNVSKTRKAFEEILHLYKSGLYLQNLPPTSVEDYTALRGVRASGGGVYRCWPSYSQKACVLSVFSVREAAFICTSHPHCSSFTLGAQVTWTGRRLVYFRTGFSDLVPDVDSIVYIKKAQSLRTEAD</sequence>
<dbReference type="PANTHER" id="PTHR46448">
    <property type="entry name" value="PROTEIN KINASE DOMAIN-CONTAINING PROTEIN"/>
    <property type="match status" value="1"/>
</dbReference>
<evidence type="ECO:0000313" key="1">
    <source>
        <dbReference type="EMBL" id="KAG5857158.1"/>
    </source>
</evidence>
<dbReference type="GO" id="GO:0005576">
    <property type="term" value="C:extracellular region"/>
    <property type="evidence" value="ECO:0007669"/>
    <property type="project" value="TreeGrafter"/>
</dbReference>
<accession>A0A9D3S707</accession>
<dbReference type="InterPro" id="IPR042983">
    <property type="entry name" value="PKDCC"/>
</dbReference>
<organism evidence="1 2">
    <name type="scientific">Anguilla anguilla</name>
    <name type="common">European freshwater eel</name>
    <name type="synonym">Muraena anguilla</name>
    <dbReference type="NCBI Taxonomy" id="7936"/>
    <lineage>
        <taxon>Eukaryota</taxon>
        <taxon>Metazoa</taxon>
        <taxon>Chordata</taxon>
        <taxon>Craniata</taxon>
        <taxon>Vertebrata</taxon>
        <taxon>Euteleostomi</taxon>
        <taxon>Actinopterygii</taxon>
        <taxon>Neopterygii</taxon>
        <taxon>Teleostei</taxon>
        <taxon>Anguilliformes</taxon>
        <taxon>Anguillidae</taxon>
        <taxon>Anguilla</taxon>
    </lineage>
</organism>
<reference evidence="1" key="1">
    <citation type="submission" date="2021-01" db="EMBL/GenBank/DDBJ databases">
        <title>A chromosome-scale assembly of European eel, Anguilla anguilla.</title>
        <authorList>
            <person name="Henkel C."/>
            <person name="Jong-Raadsen S.A."/>
            <person name="Dufour S."/>
            <person name="Weltzien F.-A."/>
            <person name="Palstra A.P."/>
            <person name="Pelster B."/>
            <person name="Spaink H.P."/>
            <person name="Van Den Thillart G.E."/>
            <person name="Jansen H."/>
            <person name="Zahm M."/>
            <person name="Klopp C."/>
            <person name="Cedric C."/>
            <person name="Louis A."/>
            <person name="Berthelot C."/>
            <person name="Parey E."/>
            <person name="Roest Crollius H."/>
            <person name="Montfort J."/>
            <person name="Robinson-Rechavi M."/>
            <person name="Bucao C."/>
            <person name="Bouchez O."/>
            <person name="Gislard M."/>
            <person name="Lluch J."/>
            <person name="Milhes M."/>
            <person name="Lampietro C."/>
            <person name="Lopez Roques C."/>
            <person name="Donnadieu C."/>
            <person name="Braasch I."/>
            <person name="Desvignes T."/>
            <person name="Postlethwait J."/>
            <person name="Bobe J."/>
            <person name="Guiguen Y."/>
            <person name="Dirks R."/>
        </authorList>
    </citation>
    <scope>NUCLEOTIDE SEQUENCE</scope>
    <source>
        <strain evidence="1">Tag_6206</strain>
        <tissue evidence="1">Liver</tissue>
    </source>
</reference>
<gene>
    <name evidence="1" type="ORF">ANANG_G00016150</name>
</gene>